<keyword evidence="1" id="KW-0285">Flavoprotein</keyword>
<dbReference type="AlphaFoldDB" id="A0AAX1Q534"/>
<feature type="domain" description="FAD-binding" evidence="5">
    <location>
        <begin position="8"/>
        <end position="363"/>
    </location>
</feature>
<keyword evidence="4" id="KW-0503">Monooxygenase</keyword>
<dbReference type="GO" id="GO:0071949">
    <property type="term" value="F:FAD binding"/>
    <property type="evidence" value="ECO:0007669"/>
    <property type="project" value="InterPro"/>
</dbReference>
<evidence type="ECO:0000256" key="3">
    <source>
        <dbReference type="ARBA" id="ARBA00023002"/>
    </source>
</evidence>
<protein>
    <recommendedName>
        <fullName evidence="5">FAD-binding domain-containing protein</fullName>
    </recommendedName>
</protein>
<evidence type="ECO:0000259" key="5">
    <source>
        <dbReference type="Pfam" id="PF01494"/>
    </source>
</evidence>
<dbReference type="Pfam" id="PF01494">
    <property type="entry name" value="FAD_binding_3"/>
    <property type="match status" value="1"/>
</dbReference>
<dbReference type="SUPFAM" id="SSF51905">
    <property type="entry name" value="FAD/NAD(P)-binding domain"/>
    <property type="match status" value="1"/>
</dbReference>
<dbReference type="Proteomes" id="UP000250174">
    <property type="component" value="Unassembled WGS sequence"/>
</dbReference>
<keyword evidence="2" id="KW-0274">FAD</keyword>
<sequence length="413" mass="45664">MEETYMLVGIIGGGIGGLTLAQALREANINVIVFERDQKPTQTGGYRLHLHRDALNALRKVLPQKLMEALLSSGTGKESFTKFSLLDHHGNTKLSFPVEEEEVLMIGRVPLRTILASNLDHIIHWNTAFSHYEEKKDQVVVHFSNRESVEVDVLVGADGVHSAVANQLLGKKSAKSADTAAIAGKVPLTLEVKKLLPNDLFHGPAFAIGPKGIGMFLTVHNQLKSTGNELAQNESPYVVWSVGAPSSFFHNKLSSQELQNEALSLISKWNNCYQKLVSLSPAQNIAFFHFYFPAALEPWRNSKVTVIGDAIHPMPPTGGVGASTAIIDAVNLAQNLANRDQISLALKAYQSEMLHYAPQAVDEARPPLFWQRRFANPVIRTFAMSCFLPLAHQSMMIKDRFRRKKTKEKKAAN</sequence>
<evidence type="ECO:0000313" key="7">
    <source>
        <dbReference type="Proteomes" id="UP000250174"/>
    </source>
</evidence>
<evidence type="ECO:0000256" key="2">
    <source>
        <dbReference type="ARBA" id="ARBA00022827"/>
    </source>
</evidence>
<evidence type="ECO:0000256" key="4">
    <source>
        <dbReference type="ARBA" id="ARBA00023033"/>
    </source>
</evidence>
<keyword evidence="3" id="KW-0560">Oxidoreductase</keyword>
<comment type="caution">
    <text evidence="6">The sequence shown here is derived from an EMBL/GenBank/DDBJ whole genome shotgun (WGS) entry which is preliminary data.</text>
</comment>
<organism evidence="6 7">
    <name type="scientific">Priestia endophytica</name>
    <dbReference type="NCBI Taxonomy" id="135735"/>
    <lineage>
        <taxon>Bacteria</taxon>
        <taxon>Bacillati</taxon>
        <taxon>Bacillota</taxon>
        <taxon>Bacilli</taxon>
        <taxon>Bacillales</taxon>
        <taxon>Bacillaceae</taxon>
        <taxon>Priestia</taxon>
    </lineage>
</organism>
<evidence type="ECO:0000256" key="1">
    <source>
        <dbReference type="ARBA" id="ARBA00022630"/>
    </source>
</evidence>
<accession>A0AAX1Q534</accession>
<dbReference type="Gene3D" id="3.50.50.60">
    <property type="entry name" value="FAD/NAD(P)-binding domain"/>
    <property type="match status" value="1"/>
</dbReference>
<dbReference type="PRINTS" id="PR00420">
    <property type="entry name" value="RNGMNOXGNASE"/>
</dbReference>
<dbReference type="PANTHER" id="PTHR47178">
    <property type="entry name" value="MONOOXYGENASE, FAD-BINDING"/>
    <property type="match status" value="1"/>
</dbReference>
<name>A0AAX1Q534_9BACI</name>
<evidence type="ECO:0000313" key="6">
    <source>
        <dbReference type="EMBL" id="RAS73500.1"/>
    </source>
</evidence>
<proteinExistence type="predicted"/>
<dbReference type="InterPro" id="IPR036188">
    <property type="entry name" value="FAD/NAD-bd_sf"/>
</dbReference>
<dbReference type="GO" id="GO:0004497">
    <property type="term" value="F:monooxygenase activity"/>
    <property type="evidence" value="ECO:0007669"/>
    <property type="project" value="UniProtKB-KW"/>
</dbReference>
<reference evidence="6 7" key="1">
    <citation type="submission" date="2016-03" db="EMBL/GenBank/DDBJ databases">
        <title>Comparison of Bacillus endophyticus and B. anthracis characteristics using whole genome sequence analysis and microbiological techniques.</title>
        <authorList>
            <person name="Lekota K.E."/>
            <person name="Mafofo J."/>
            <person name="Rees J."/>
            <person name="Muchadeyi F.C."/>
            <person name="Madoroba E."/>
            <person name="Van Heerden H."/>
        </authorList>
    </citation>
    <scope>NUCLEOTIDE SEQUENCE [LARGE SCALE GENOMIC DNA]</scope>
    <source>
        <strain evidence="6 7">3631_10C</strain>
    </source>
</reference>
<gene>
    <name evidence="6" type="ORF">A3864_20450</name>
</gene>
<dbReference type="EMBL" id="LVYK01000055">
    <property type="protein sequence ID" value="RAS73500.1"/>
    <property type="molecule type" value="Genomic_DNA"/>
</dbReference>
<dbReference type="InterPro" id="IPR002938">
    <property type="entry name" value="FAD-bd"/>
</dbReference>
<dbReference type="PANTHER" id="PTHR47178:SF6">
    <property type="entry name" value="FAD-BINDING DOMAIN-CONTAINING PROTEIN"/>
    <property type="match status" value="1"/>
</dbReference>